<dbReference type="Proteomes" id="UP001529510">
    <property type="component" value="Unassembled WGS sequence"/>
</dbReference>
<proteinExistence type="inferred from homology"/>
<dbReference type="InterPro" id="IPR043128">
    <property type="entry name" value="Rev_trsase/Diguanyl_cyclase"/>
</dbReference>
<comment type="similarity">
    <text evidence="1">Belongs to the beta type-B retroviral polymerase family. HERV class-II K(HML-2) pol subfamily.</text>
</comment>
<evidence type="ECO:0000259" key="4">
    <source>
        <dbReference type="PROSITE" id="PS50878"/>
    </source>
</evidence>
<feature type="region of interest" description="Disordered" evidence="3">
    <location>
        <begin position="382"/>
        <end position="417"/>
    </location>
</feature>
<dbReference type="Gene3D" id="3.30.70.270">
    <property type="match status" value="1"/>
</dbReference>
<evidence type="ECO:0000256" key="2">
    <source>
        <dbReference type="ARBA" id="ARBA00012180"/>
    </source>
</evidence>
<protein>
    <recommendedName>
        <fullName evidence="2">ribonuclease H</fullName>
        <ecNumber evidence="2">3.1.26.4</ecNumber>
    </recommendedName>
</protein>
<dbReference type="CDD" id="cd03714">
    <property type="entry name" value="RT_DIRS1"/>
    <property type="match status" value="1"/>
</dbReference>
<evidence type="ECO:0000256" key="1">
    <source>
        <dbReference type="ARBA" id="ARBA00010879"/>
    </source>
</evidence>
<accession>A0ABD0RY47</accession>
<comment type="caution">
    <text evidence="5">The sequence shown here is derived from an EMBL/GenBank/DDBJ whole genome shotgun (WGS) entry which is preliminary data.</text>
</comment>
<dbReference type="InterPro" id="IPR052055">
    <property type="entry name" value="Hepadnavirus_pol/RT"/>
</dbReference>
<dbReference type="AlphaFoldDB" id="A0ABD0RY47"/>
<dbReference type="SUPFAM" id="SSF56672">
    <property type="entry name" value="DNA/RNA polymerases"/>
    <property type="match status" value="1"/>
</dbReference>
<evidence type="ECO:0000313" key="5">
    <source>
        <dbReference type="EMBL" id="KAL0203474.1"/>
    </source>
</evidence>
<dbReference type="PROSITE" id="PS50878">
    <property type="entry name" value="RT_POL"/>
    <property type="match status" value="1"/>
</dbReference>
<dbReference type="GO" id="GO:0004523">
    <property type="term" value="F:RNA-DNA hybrid ribonuclease activity"/>
    <property type="evidence" value="ECO:0007669"/>
    <property type="project" value="UniProtKB-EC"/>
</dbReference>
<dbReference type="EMBL" id="JAMKFB020000001">
    <property type="protein sequence ID" value="KAL0203474.1"/>
    <property type="molecule type" value="Genomic_DNA"/>
</dbReference>
<feature type="compositionally biased region" description="Low complexity" evidence="3">
    <location>
        <begin position="394"/>
        <end position="410"/>
    </location>
</feature>
<dbReference type="PANTHER" id="PTHR33050">
    <property type="entry name" value="REVERSE TRANSCRIPTASE DOMAIN-CONTAINING PROTEIN"/>
    <property type="match status" value="1"/>
</dbReference>
<feature type="non-terminal residue" evidence="5">
    <location>
        <position position="729"/>
    </location>
</feature>
<evidence type="ECO:0000313" key="6">
    <source>
        <dbReference type="Proteomes" id="UP001529510"/>
    </source>
</evidence>
<dbReference type="InterPro" id="IPR000477">
    <property type="entry name" value="RT_dom"/>
</dbReference>
<sequence length="729" mass="80445">MSLASLRSQIAFFSERDSAPRALPLSSPREPVRKKQRGRGAWRSVPSELMPAETPRASLLPPRGNSPVLFSHPDQRLSVAASDLVSFGGSECDAIDDSMSLLLMQRSCRVRLTTLPPRHLQSPARPAQAWMPNYYASCLKVWRSWTWSGPRLRSPLVAAWKNGSCRGAVKPLATEPRHSFLRAMKRLPSHGAPPTWSACVPPLPLGTALPSSLSMVLKKRGMTSCPHWMSQWPCISARPWPSDGRRRPPTRLSRVGQLQPSLDEPICRLDLVLQVYQAKLLRCMDESGPDLTTFLDLCGATDLALRATKMASQAIGRSMASLVVLDHHLLLTLTEIKDADKVPFLDSPVSPTGLFGPVVEGFVERFTAVQKSSQAVRLFLPKHASSSSRPKPAPTQQPAKPAPSAAQSAPKPEPRHRSRLARRYSFLKCQGPWPKVVLDHASVRLPDLRERKRMGPSLTGAGPAPKLPCFCLLAPRSVPGADDNVFVINTAVNPGGVVSTSVQGKDVDVLRTEVRNLLAKGAVEMVPPAQSKSGFYSRYFLVSKKDGGDWICSLDLKDAYFHIQIAPHHRRFLRFAFEGVAYQYTDLPFGLSLTPRTFTKCIDETISPLRQKGIRILNYLDDWLILAQPEDELLSHRSFLLSHLDCLGLRVNFAKTAVSPSQWISFLGTVLDSTLMRAVVVPERALSMQQLAASFNIGAVRPLKAFQKMLGLMASEFHPMPSITDAFVS</sequence>
<dbReference type="PANTHER" id="PTHR33050:SF7">
    <property type="entry name" value="RIBONUCLEASE H"/>
    <property type="match status" value="1"/>
</dbReference>
<keyword evidence="6" id="KW-1185">Reference proteome</keyword>
<dbReference type="InterPro" id="IPR043502">
    <property type="entry name" value="DNA/RNA_pol_sf"/>
</dbReference>
<dbReference type="Pfam" id="PF00078">
    <property type="entry name" value="RVT_1"/>
    <property type="match status" value="1"/>
</dbReference>
<dbReference type="EC" id="3.1.26.4" evidence="2"/>
<gene>
    <name evidence="5" type="ORF">M9458_001492</name>
</gene>
<feature type="region of interest" description="Disordered" evidence="3">
    <location>
        <begin position="20"/>
        <end position="47"/>
    </location>
</feature>
<dbReference type="Gene3D" id="3.10.10.10">
    <property type="entry name" value="HIV Type 1 Reverse Transcriptase, subunit A, domain 1"/>
    <property type="match status" value="1"/>
</dbReference>
<reference evidence="5 6" key="1">
    <citation type="submission" date="2024-05" db="EMBL/GenBank/DDBJ databases">
        <title>Genome sequencing and assembly of Indian major carp, Cirrhinus mrigala (Hamilton, 1822).</title>
        <authorList>
            <person name="Mohindra V."/>
            <person name="Chowdhury L.M."/>
            <person name="Lal K."/>
            <person name="Jena J.K."/>
        </authorList>
    </citation>
    <scope>NUCLEOTIDE SEQUENCE [LARGE SCALE GENOMIC DNA]</scope>
    <source>
        <strain evidence="5">CM1030</strain>
        <tissue evidence="5">Blood</tissue>
    </source>
</reference>
<feature type="domain" description="Reverse transcriptase" evidence="4">
    <location>
        <begin position="459"/>
        <end position="671"/>
    </location>
</feature>
<organism evidence="5 6">
    <name type="scientific">Cirrhinus mrigala</name>
    <name type="common">Mrigala</name>
    <dbReference type="NCBI Taxonomy" id="683832"/>
    <lineage>
        <taxon>Eukaryota</taxon>
        <taxon>Metazoa</taxon>
        <taxon>Chordata</taxon>
        <taxon>Craniata</taxon>
        <taxon>Vertebrata</taxon>
        <taxon>Euteleostomi</taxon>
        <taxon>Actinopterygii</taxon>
        <taxon>Neopterygii</taxon>
        <taxon>Teleostei</taxon>
        <taxon>Ostariophysi</taxon>
        <taxon>Cypriniformes</taxon>
        <taxon>Cyprinidae</taxon>
        <taxon>Labeoninae</taxon>
        <taxon>Labeonini</taxon>
        <taxon>Cirrhinus</taxon>
    </lineage>
</organism>
<name>A0ABD0RY47_CIRMR</name>
<evidence type="ECO:0000256" key="3">
    <source>
        <dbReference type="SAM" id="MobiDB-lite"/>
    </source>
</evidence>